<evidence type="ECO:0000256" key="5">
    <source>
        <dbReference type="ARBA" id="ARBA00023136"/>
    </source>
</evidence>
<dbReference type="GO" id="GO:0006935">
    <property type="term" value="P:chemotaxis"/>
    <property type="evidence" value="ECO:0007669"/>
    <property type="project" value="InterPro"/>
</dbReference>
<comment type="subcellular location">
    <subcellularLocation>
        <location evidence="1">Cell membrane</location>
        <topology evidence="1">Multi-pass membrane protein</topology>
    </subcellularLocation>
</comment>
<dbReference type="PROSITE" id="PS50885">
    <property type="entry name" value="HAMP"/>
    <property type="match status" value="1"/>
</dbReference>
<evidence type="ECO:0000256" key="7">
    <source>
        <dbReference type="ARBA" id="ARBA00029447"/>
    </source>
</evidence>
<proteinExistence type="inferred from homology"/>
<evidence type="ECO:0000313" key="13">
    <source>
        <dbReference type="EMBL" id="OPX56084.1"/>
    </source>
</evidence>
<dbReference type="Gene3D" id="3.30.450.20">
    <property type="entry name" value="PAS domain"/>
    <property type="match status" value="1"/>
</dbReference>
<comment type="caution">
    <text evidence="13">The sequence shown here is derived from an EMBL/GenBank/DDBJ whole genome shotgun (WGS) entry which is preliminary data.</text>
</comment>
<comment type="similarity">
    <text evidence="7">Belongs to the methyl-accepting chemotaxis (MCP) protein family.</text>
</comment>
<dbReference type="Pfam" id="PF00672">
    <property type="entry name" value="HAMP"/>
    <property type="match status" value="1"/>
</dbReference>
<keyword evidence="5 10" id="KW-0472">Membrane</keyword>
<protein>
    <submittedName>
        <fullName evidence="13">Chemotaxis protein</fullName>
    </submittedName>
</protein>
<feature type="domain" description="HAMP" evidence="12">
    <location>
        <begin position="211"/>
        <end position="265"/>
    </location>
</feature>
<dbReference type="OrthoDB" id="6376221at2"/>
<keyword evidence="4 10" id="KW-1133">Transmembrane helix</keyword>
<evidence type="ECO:0000256" key="10">
    <source>
        <dbReference type="SAM" id="Phobius"/>
    </source>
</evidence>
<dbReference type="PANTHER" id="PTHR32089:SF119">
    <property type="entry name" value="METHYL-ACCEPTING CHEMOTAXIS PROTEIN CTPL"/>
    <property type="match status" value="1"/>
</dbReference>
<dbReference type="Pfam" id="PF17200">
    <property type="entry name" value="sCache_2"/>
    <property type="match status" value="1"/>
</dbReference>
<feature type="coiled-coil region" evidence="9">
    <location>
        <begin position="470"/>
        <end position="532"/>
    </location>
</feature>
<organism evidence="13 14">
    <name type="scientific">Oceanospirillum multiglobuliferum</name>
    <dbReference type="NCBI Taxonomy" id="64969"/>
    <lineage>
        <taxon>Bacteria</taxon>
        <taxon>Pseudomonadati</taxon>
        <taxon>Pseudomonadota</taxon>
        <taxon>Gammaproteobacteria</taxon>
        <taxon>Oceanospirillales</taxon>
        <taxon>Oceanospirillaceae</taxon>
        <taxon>Oceanospirillum</taxon>
    </lineage>
</organism>
<dbReference type="FunFam" id="1.10.287.950:FF:000001">
    <property type="entry name" value="Methyl-accepting chemotaxis sensory transducer"/>
    <property type="match status" value="1"/>
</dbReference>
<feature type="transmembrane region" description="Helical" evidence="10">
    <location>
        <begin position="12"/>
        <end position="29"/>
    </location>
</feature>
<dbReference type="Gene3D" id="1.10.287.950">
    <property type="entry name" value="Methyl-accepting chemotaxis protein"/>
    <property type="match status" value="1"/>
</dbReference>
<dbReference type="GO" id="GO:0007165">
    <property type="term" value="P:signal transduction"/>
    <property type="evidence" value="ECO:0007669"/>
    <property type="project" value="UniProtKB-KW"/>
</dbReference>
<sequence>MGQSSISIATRAWMILGLFAIGLLANTLMDAAKMREHLRSSYEKGVTLLVESAVGVMTHYHELSQQGALSEDEAKRQALAAVSAMRFDNGNYVFVGDKEGIAIANGVKKLIGKKITGLKDPTGNMFVQALYDKARAGGGFVDYKWPNAKNKEQLDPKTSYATYFAPWQWTVGSGLNMDALQADITTSELKSILNGSIILVILSLILAFFIRSITTPLNKTVQAMKDLSQGDGDLTQRLKEEGSKELVALAKYFNHFVSSIQGIMQEVSHSAERLASSATQMAASTSSVDDSVGRQKDEAEQLASAMLQMMASVDEVTSRTVQATESTAQATSEAQASQKIIQRNISEAQMLSEDIGQAGEVIAKLAEDSRNVDTVLEVIRGIAEQTNLLALNAAIEAARAGEAGRGFAVVADEVRTLSQRTQESTTEIQTIVEKLQGAAEQAVSVMSKGAEKAVAAASTSASAGTALESIADEVSAIQRMNQEIAAASEEQSTTVANINHNVVSLRDLTTNVAAESTQMAQASNELQNVAQKMIGMIKRFKIS</sequence>
<keyword evidence="2" id="KW-1003">Cell membrane</keyword>
<feature type="domain" description="Methyl-accepting transducer" evidence="11">
    <location>
        <begin position="270"/>
        <end position="506"/>
    </location>
</feature>
<feature type="transmembrane region" description="Helical" evidence="10">
    <location>
        <begin position="192"/>
        <end position="210"/>
    </location>
</feature>
<dbReference type="SUPFAM" id="SSF58104">
    <property type="entry name" value="Methyl-accepting chemotaxis protein (MCP) signaling domain"/>
    <property type="match status" value="1"/>
</dbReference>
<keyword evidence="9" id="KW-0175">Coiled coil</keyword>
<dbReference type="PRINTS" id="PR00260">
    <property type="entry name" value="CHEMTRNSDUCR"/>
</dbReference>
<dbReference type="InterPro" id="IPR004089">
    <property type="entry name" value="MCPsignal_dom"/>
</dbReference>
<dbReference type="PANTHER" id="PTHR32089">
    <property type="entry name" value="METHYL-ACCEPTING CHEMOTAXIS PROTEIN MCPB"/>
    <property type="match status" value="1"/>
</dbReference>
<evidence type="ECO:0000256" key="4">
    <source>
        <dbReference type="ARBA" id="ARBA00022989"/>
    </source>
</evidence>
<evidence type="ECO:0000256" key="2">
    <source>
        <dbReference type="ARBA" id="ARBA00022475"/>
    </source>
</evidence>
<reference evidence="13 14" key="1">
    <citation type="submission" date="2017-01" db="EMBL/GenBank/DDBJ databases">
        <title>Genome Sequencing of a Marine Spirillum, Oceanospirillum multiglobuliferum ATCC 33336, from Japan.</title>
        <authorList>
            <person name="Carney J.G."/>
            <person name="Trachtenberg A.M."/>
            <person name="Rheaume B.A."/>
            <person name="Linnane J.D."/>
            <person name="Pitts N.L."/>
            <person name="Mykles D.L."/>
            <person name="Maclea K.S."/>
        </authorList>
    </citation>
    <scope>NUCLEOTIDE SEQUENCE [LARGE SCALE GENOMIC DNA]</scope>
    <source>
        <strain evidence="13 14">ATCC 33336</strain>
    </source>
</reference>
<dbReference type="GO" id="GO:0004888">
    <property type="term" value="F:transmembrane signaling receptor activity"/>
    <property type="evidence" value="ECO:0007669"/>
    <property type="project" value="InterPro"/>
</dbReference>
<evidence type="ECO:0000256" key="1">
    <source>
        <dbReference type="ARBA" id="ARBA00004651"/>
    </source>
</evidence>
<evidence type="ECO:0000313" key="14">
    <source>
        <dbReference type="Proteomes" id="UP000191418"/>
    </source>
</evidence>
<dbReference type="SMART" id="SM00304">
    <property type="entry name" value="HAMP"/>
    <property type="match status" value="2"/>
</dbReference>
<dbReference type="PROSITE" id="PS50111">
    <property type="entry name" value="CHEMOTAXIS_TRANSDUC_2"/>
    <property type="match status" value="1"/>
</dbReference>
<evidence type="ECO:0000259" key="11">
    <source>
        <dbReference type="PROSITE" id="PS50111"/>
    </source>
</evidence>
<dbReference type="Pfam" id="PF00015">
    <property type="entry name" value="MCPsignal"/>
    <property type="match status" value="1"/>
</dbReference>
<evidence type="ECO:0000256" key="9">
    <source>
        <dbReference type="SAM" id="Coils"/>
    </source>
</evidence>
<evidence type="ECO:0000256" key="3">
    <source>
        <dbReference type="ARBA" id="ARBA00022692"/>
    </source>
</evidence>
<keyword evidence="6 8" id="KW-0807">Transducer</keyword>
<name>A0A1T4KNM1_9GAMM</name>
<dbReference type="SMART" id="SM01049">
    <property type="entry name" value="Cache_2"/>
    <property type="match status" value="1"/>
</dbReference>
<accession>A0A1T4KNM1</accession>
<dbReference type="InterPro" id="IPR004090">
    <property type="entry name" value="Chemotax_Me-accpt_rcpt"/>
</dbReference>
<dbReference type="AlphaFoldDB" id="A0A1T4KNM1"/>
<dbReference type="STRING" id="64969.SAMN02745127_00143"/>
<keyword evidence="14" id="KW-1185">Reference proteome</keyword>
<evidence type="ECO:0000259" key="12">
    <source>
        <dbReference type="PROSITE" id="PS50885"/>
    </source>
</evidence>
<dbReference type="CDD" id="cd06225">
    <property type="entry name" value="HAMP"/>
    <property type="match status" value="1"/>
</dbReference>
<dbReference type="CDD" id="cd11386">
    <property type="entry name" value="MCP_signal"/>
    <property type="match status" value="1"/>
</dbReference>
<dbReference type="Proteomes" id="UP000191418">
    <property type="component" value="Unassembled WGS sequence"/>
</dbReference>
<gene>
    <name evidence="13" type="ORF">BTE48_05930</name>
</gene>
<dbReference type="InterPro" id="IPR003660">
    <property type="entry name" value="HAMP_dom"/>
</dbReference>
<dbReference type="SMART" id="SM00283">
    <property type="entry name" value="MA"/>
    <property type="match status" value="1"/>
</dbReference>
<evidence type="ECO:0000256" key="8">
    <source>
        <dbReference type="PROSITE-ProRule" id="PRU00284"/>
    </source>
</evidence>
<dbReference type="GO" id="GO:0005886">
    <property type="term" value="C:plasma membrane"/>
    <property type="evidence" value="ECO:0007669"/>
    <property type="project" value="UniProtKB-SubCell"/>
</dbReference>
<dbReference type="RefSeq" id="WP_078743764.1">
    <property type="nucleotide sequence ID" value="NZ_FUXG01000001.1"/>
</dbReference>
<evidence type="ECO:0000256" key="6">
    <source>
        <dbReference type="ARBA" id="ARBA00023224"/>
    </source>
</evidence>
<dbReference type="InterPro" id="IPR033480">
    <property type="entry name" value="sCache_2"/>
</dbReference>
<keyword evidence="3 10" id="KW-0812">Transmembrane</keyword>
<dbReference type="EMBL" id="MTSM01000005">
    <property type="protein sequence ID" value="OPX56084.1"/>
    <property type="molecule type" value="Genomic_DNA"/>
</dbReference>